<evidence type="ECO:0000313" key="7">
    <source>
        <dbReference type="EMBL" id="KAI1612868.1"/>
    </source>
</evidence>
<feature type="transmembrane region" description="Helical" evidence="6">
    <location>
        <begin position="97"/>
        <end position="121"/>
    </location>
</feature>
<evidence type="ECO:0000256" key="3">
    <source>
        <dbReference type="ARBA" id="ARBA00022692"/>
    </source>
</evidence>
<feature type="transmembrane region" description="Helical" evidence="6">
    <location>
        <begin position="363"/>
        <end position="383"/>
    </location>
</feature>
<evidence type="ECO:0000256" key="5">
    <source>
        <dbReference type="ARBA" id="ARBA00023136"/>
    </source>
</evidence>
<dbReference type="Pfam" id="PF13520">
    <property type="entry name" value="AA_permease_2"/>
    <property type="match status" value="1"/>
</dbReference>
<comment type="subcellular location">
    <subcellularLocation>
        <location evidence="1">Membrane</location>
        <topology evidence="1">Multi-pass membrane protein</topology>
    </subcellularLocation>
</comment>
<feature type="transmembrane region" description="Helical" evidence="6">
    <location>
        <begin position="431"/>
        <end position="454"/>
    </location>
</feature>
<sequence>MSADNHAIPSELHRTFGVWSLCAMAIVLPGAWVFAASSMVIGIYGGGPAVEIWGTLAVGAALCVFCCNLAEYGSAFPSAAGVTYAAARLGGPKYGRICSYFTGSFESITVAFIPPVLILVLSELTFTCACLFHQDYVPKRWQIWLLFQLFNVIYLFGIKYMTTIIGELNRVGIMVLFTGLIVTIGVMVGMSNGDRPPNAFLWTSFENGSGYSSPVMGALLGLLGPLYAYGPPHWMLNLADEVETPKRSIPIALLVGQIGNITTLFAFYVAVYYCIDDYNSLLDTTFPSLVGQLYLQGTKSPIAALFLLLLVIAPSLFGTYGALCRTFVFQLISANIRLLWGYSRSGSLPYQHFWMKVDIKHNVPVNVLYVSIAVNFLMSFVYLGSEVGFNIIIDSANFFYNSGFLPLLAASLLTRRRYLEAAPKSYFRMSYPLGTCCEVFSFLFNAGCVVVESFPGSYPVTAENMNYTIVFGAAGILATTLGWIFHGRKHYLIEGLDGVDEEVEQPTESSYLQRSKKQLTKRNSWIAFYDGWLRDTAW</sequence>
<dbReference type="AlphaFoldDB" id="A0AAN6DVI6"/>
<dbReference type="PANTHER" id="PTHR45649">
    <property type="entry name" value="AMINO-ACID PERMEASE BAT1"/>
    <property type="match status" value="1"/>
</dbReference>
<dbReference type="EMBL" id="MU404354">
    <property type="protein sequence ID" value="KAI1612868.1"/>
    <property type="molecule type" value="Genomic_DNA"/>
</dbReference>
<comment type="caution">
    <text evidence="7">The sequence shown here is derived from an EMBL/GenBank/DDBJ whole genome shotgun (WGS) entry which is preliminary data.</text>
</comment>
<feature type="transmembrane region" description="Helical" evidence="6">
    <location>
        <begin position="141"/>
        <end position="161"/>
    </location>
</feature>
<keyword evidence="3 6" id="KW-0812">Transmembrane</keyword>
<proteinExistence type="predicted"/>
<feature type="transmembrane region" description="Helical" evidence="6">
    <location>
        <begin position="211"/>
        <end position="230"/>
    </location>
</feature>
<accession>A0AAN6DVI6</accession>
<organism evidence="7 8">
    <name type="scientific">Exophiala viscosa</name>
    <dbReference type="NCBI Taxonomy" id="2486360"/>
    <lineage>
        <taxon>Eukaryota</taxon>
        <taxon>Fungi</taxon>
        <taxon>Dikarya</taxon>
        <taxon>Ascomycota</taxon>
        <taxon>Pezizomycotina</taxon>
        <taxon>Eurotiomycetes</taxon>
        <taxon>Chaetothyriomycetidae</taxon>
        <taxon>Chaetothyriales</taxon>
        <taxon>Herpotrichiellaceae</taxon>
        <taxon>Exophiala</taxon>
    </lineage>
</organism>
<evidence type="ECO:0000256" key="2">
    <source>
        <dbReference type="ARBA" id="ARBA00022448"/>
    </source>
</evidence>
<feature type="transmembrane region" description="Helical" evidence="6">
    <location>
        <begin position="466"/>
        <end position="485"/>
    </location>
</feature>
<feature type="transmembrane region" description="Helical" evidence="6">
    <location>
        <begin position="52"/>
        <end position="70"/>
    </location>
</feature>
<dbReference type="Proteomes" id="UP001203852">
    <property type="component" value="Unassembled WGS sequence"/>
</dbReference>
<gene>
    <name evidence="7" type="ORF">EDD36DRAFT_487907</name>
</gene>
<evidence type="ECO:0000256" key="4">
    <source>
        <dbReference type="ARBA" id="ARBA00022989"/>
    </source>
</evidence>
<evidence type="ECO:0000256" key="1">
    <source>
        <dbReference type="ARBA" id="ARBA00004141"/>
    </source>
</evidence>
<evidence type="ECO:0000256" key="6">
    <source>
        <dbReference type="SAM" id="Phobius"/>
    </source>
</evidence>
<feature type="transmembrane region" description="Helical" evidence="6">
    <location>
        <begin position="173"/>
        <end position="191"/>
    </location>
</feature>
<evidence type="ECO:0000313" key="8">
    <source>
        <dbReference type="Proteomes" id="UP001203852"/>
    </source>
</evidence>
<feature type="transmembrane region" description="Helical" evidence="6">
    <location>
        <begin position="251"/>
        <end position="273"/>
    </location>
</feature>
<reference evidence="7" key="1">
    <citation type="journal article" date="2022" name="bioRxiv">
        <title>Deciphering the potential niche of two novel black yeast fungi from a biological soil crust based on their genomes, phenotypes, and melanin regulation.</title>
        <authorList>
            <consortium name="DOE Joint Genome Institute"/>
            <person name="Carr E.C."/>
            <person name="Barton Q."/>
            <person name="Grambo S."/>
            <person name="Sullivan M."/>
            <person name="Renfro C.M."/>
            <person name="Kuo A."/>
            <person name="Pangilinan J."/>
            <person name="Lipzen A."/>
            <person name="Keymanesh K."/>
            <person name="Savage E."/>
            <person name="Barry K."/>
            <person name="Grigoriev I.V."/>
            <person name="Riekhof W.R."/>
            <person name="Harris S.S."/>
        </authorList>
    </citation>
    <scope>NUCLEOTIDE SEQUENCE</scope>
    <source>
        <strain evidence="7">JF 03-4F</strain>
    </source>
</reference>
<dbReference type="PANTHER" id="PTHR45649:SF27">
    <property type="entry name" value="CHOLINE TRANSPORTER (EUROFUNG)"/>
    <property type="match status" value="1"/>
</dbReference>
<dbReference type="GO" id="GO:0022857">
    <property type="term" value="F:transmembrane transporter activity"/>
    <property type="evidence" value="ECO:0007669"/>
    <property type="project" value="InterPro"/>
</dbReference>
<protein>
    <submittedName>
        <fullName evidence="7">Amino acid/polyamine transporter I</fullName>
    </submittedName>
</protein>
<dbReference type="Gene3D" id="1.20.1740.10">
    <property type="entry name" value="Amino acid/polyamine transporter I"/>
    <property type="match status" value="1"/>
</dbReference>
<keyword evidence="8" id="KW-1185">Reference proteome</keyword>
<dbReference type="GO" id="GO:0016020">
    <property type="term" value="C:membrane"/>
    <property type="evidence" value="ECO:0007669"/>
    <property type="project" value="UniProtKB-SubCell"/>
</dbReference>
<feature type="transmembrane region" description="Helical" evidence="6">
    <location>
        <begin position="302"/>
        <end position="323"/>
    </location>
</feature>
<dbReference type="PIRSF" id="PIRSF006060">
    <property type="entry name" value="AA_transporter"/>
    <property type="match status" value="1"/>
</dbReference>
<feature type="transmembrane region" description="Helical" evidence="6">
    <location>
        <begin position="21"/>
        <end position="46"/>
    </location>
</feature>
<name>A0AAN6DVI6_9EURO</name>
<keyword evidence="5 6" id="KW-0472">Membrane</keyword>
<keyword evidence="4 6" id="KW-1133">Transmembrane helix</keyword>
<keyword evidence="2" id="KW-0813">Transport</keyword>
<dbReference type="InterPro" id="IPR002293">
    <property type="entry name" value="AA/rel_permease1"/>
</dbReference>
<feature type="transmembrane region" description="Helical" evidence="6">
    <location>
        <begin position="389"/>
        <end position="410"/>
    </location>
</feature>